<evidence type="ECO:0000256" key="5">
    <source>
        <dbReference type="PROSITE-ProRule" id="PRU01363"/>
    </source>
</evidence>
<dbReference type="InterPro" id="IPR050091">
    <property type="entry name" value="PKS_NRPS_Biosynth_Enz"/>
</dbReference>
<dbReference type="SUPFAM" id="SSF47336">
    <property type="entry name" value="ACP-like"/>
    <property type="match status" value="1"/>
</dbReference>
<dbReference type="Pfam" id="PF00550">
    <property type="entry name" value="PP-binding"/>
    <property type="match status" value="1"/>
</dbReference>
<keyword evidence="3 9" id="KW-0808">Transferase</keyword>
<keyword evidence="1" id="KW-0596">Phosphopantetheine</keyword>
<feature type="domain" description="Ketosynthase family 3 (KS3)" evidence="7">
    <location>
        <begin position="52"/>
        <end position="477"/>
    </location>
</feature>
<dbReference type="PROSITE" id="PS52004">
    <property type="entry name" value="KS3_2"/>
    <property type="match status" value="2"/>
</dbReference>
<dbReference type="InterPro" id="IPR014030">
    <property type="entry name" value="Ketoacyl_synth_N"/>
</dbReference>
<dbReference type="Gene3D" id="3.40.47.10">
    <property type="match status" value="2"/>
</dbReference>
<dbReference type="Proteomes" id="UP000749311">
    <property type="component" value="Unassembled WGS sequence"/>
</dbReference>
<dbReference type="InterPro" id="IPR020806">
    <property type="entry name" value="PKS_PP-bd"/>
</dbReference>
<dbReference type="InterPro" id="IPR042104">
    <property type="entry name" value="PKS_dehydratase_sf"/>
</dbReference>
<evidence type="ECO:0000256" key="1">
    <source>
        <dbReference type="ARBA" id="ARBA00022450"/>
    </source>
</evidence>
<feature type="region of interest" description="Disordered" evidence="6">
    <location>
        <begin position="1377"/>
        <end position="1396"/>
    </location>
</feature>
<dbReference type="InterPro" id="IPR020841">
    <property type="entry name" value="PKS_Beta-ketoAc_synthase_dom"/>
</dbReference>
<feature type="compositionally biased region" description="Basic and acidic residues" evidence="6">
    <location>
        <begin position="1482"/>
        <end position="1499"/>
    </location>
</feature>
<dbReference type="SUPFAM" id="SSF51735">
    <property type="entry name" value="NAD(P)-binding Rossmann-fold domains"/>
    <property type="match status" value="1"/>
</dbReference>
<evidence type="ECO:0000313" key="9">
    <source>
        <dbReference type="EMBL" id="NIH56603.1"/>
    </source>
</evidence>
<dbReference type="InterPro" id="IPR057326">
    <property type="entry name" value="KR_dom"/>
</dbReference>
<dbReference type="InterPro" id="IPR049900">
    <property type="entry name" value="PKS_mFAS_DH"/>
</dbReference>
<organism evidence="9 10">
    <name type="scientific">Brooklawnia cerclae</name>
    <dbReference type="NCBI Taxonomy" id="349934"/>
    <lineage>
        <taxon>Bacteria</taxon>
        <taxon>Bacillati</taxon>
        <taxon>Actinomycetota</taxon>
        <taxon>Actinomycetes</taxon>
        <taxon>Propionibacteriales</taxon>
        <taxon>Propionibacteriaceae</taxon>
        <taxon>Brooklawnia</taxon>
    </lineage>
</organism>
<feature type="region of interest" description="N-terminal hotdog fold" evidence="5">
    <location>
        <begin position="647"/>
        <end position="765"/>
    </location>
</feature>
<evidence type="ECO:0000256" key="6">
    <source>
        <dbReference type="SAM" id="MobiDB-lite"/>
    </source>
</evidence>
<dbReference type="GO" id="GO:0016740">
    <property type="term" value="F:transferase activity"/>
    <property type="evidence" value="ECO:0007669"/>
    <property type="project" value="UniProtKB-KW"/>
</dbReference>
<proteinExistence type="predicted"/>
<evidence type="ECO:0000259" key="7">
    <source>
        <dbReference type="PROSITE" id="PS52004"/>
    </source>
</evidence>
<dbReference type="EMBL" id="JAAMOZ010000001">
    <property type="protein sequence ID" value="NIH56603.1"/>
    <property type="molecule type" value="Genomic_DNA"/>
</dbReference>
<dbReference type="SMART" id="SM00823">
    <property type="entry name" value="PKS_PP"/>
    <property type="match status" value="1"/>
</dbReference>
<keyword evidence="2" id="KW-0597">Phosphoprotein</keyword>
<dbReference type="CDD" id="cd08953">
    <property type="entry name" value="KR_2_SDR_x"/>
    <property type="match status" value="1"/>
</dbReference>
<dbReference type="Pfam" id="PF00378">
    <property type="entry name" value="ECH_1"/>
    <property type="match status" value="1"/>
</dbReference>
<feature type="domain" description="PKS/mFAS DH" evidence="8">
    <location>
        <begin position="647"/>
        <end position="930"/>
    </location>
</feature>
<evidence type="ECO:0000313" key="10">
    <source>
        <dbReference type="Proteomes" id="UP000749311"/>
    </source>
</evidence>
<dbReference type="InterPro" id="IPR049551">
    <property type="entry name" value="PKS_DH_C"/>
</dbReference>
<dbReference type="SMART" id="SM00825">
    <property type="entry name" value="PKS_KS"/>
    <property type="match status" value="2"/>
</dbReference>
<feature type="region of interest" description="Disordered" evidence="6">
    <location>
        <begin position="2136"/>
        <end position="2174"/>
    </location>
</feature>
<feature type="domain" description="Ketosynthase family 3 (KS3)" evidence="7">
    <location>
        <begin position="1520"/>
        <end position="1945"/>
    </location>
</feature>
<dbReference type="RefSeq" id="WP_167165666.1">
    <property type="nucleotide sequence ID" value="NZ_BAAAOO010000015.1"/>
</dbReference>
<dbReference type="InterPro" id="IPR036736">
    <property type="entry name" value="ACP-like_sf"/>
</dbReference>
<dbReference type="SMART" id="SM00822">
    <property type="entry name" value="PKS_KR"/>
    <property type="match status" value="1"/>
</dbReference>
<dbReference type="InterPro" id="IPR016039">
    <property type="entry name" value="Thiolase-like"/>
</dbReference>
<dbReference type="Gene3D" id="3.40.50.720">
    <property type="entry name" value="NAD(P)-binding Rossmann-like Domain"/>
    <property type="match status" value="1"/>
</dbReference>
<dbReference type="Pfam" id="PF22621">
    <property type="entry name" value="CurL-like_PKS_C"/>
    <property type="match status" value="1"/>
</dbReference>
<comment type="catalytic activity">
    <reaction evidence="4">
        <text>a (3S)-3-hydroxyacyl-CoA + NAD(+) = a 3-oxoacyl-CoA + NADH + H(+)</text>
        <dbReference type="Rhea" id="RHEA:22432"/>
        <dbReference type="ChEBI" id="CHEBI:15378"/>
        <dbReference type="ChEBI" id="CHEBI:57318"/>
        <dbReference type="ChEBI" id="CHEBI:57540"/>
        <dbReference type="ChEBI" id="CHEBI:57945"/>
        <dbReference type="ChEBI" id="CHEBI:90726"/>
        <dbReference type="EC" id="1.1.1.35"/>
    </reaction>
</comment>
<dbReference type="NCBIfam" id="NF005496">
    <property type="entry name" value="PRK07110.1"/>
    <property type="match status" value="1"/>
</dbReference>
<dbReference type="PROSITE" id="PS52019">
    <property type="entry name" value="PKS_MFAS_DH"/>
    <property type="match status" value="1"/>
</dbReference>
<sequence length="2499" mass="270103">MTQALTRSILEHIRSGRLDAALGAELLGVLKEQARQDRPGTPEEPSAACRGDEPIAVVGMSGSFPDAPDVETLWDNLVAHRDMVREVEEIRWKTGDHYSADPNEPNATDCKWQGMVTDVDAFDPLFFSLSPREARYMDPQQRLLIQESWRAVEDAGYTPEKLSEGTCGVFVGVTHGDYDFRTQAAGLDLGAQAMTGTLISMLAARVSYHMNLTGPNLSIDTACSSSLVAVCQAAQALREGSCDAALAGGVSVLTTPRLFVMAGKGGMLSRTGRCRTFDESADGFVPSDAVGVVLLKRLSDAERDHDHVYGVIEAFGINHDGRTNGMTAPSPVSQYELISGIYERDGIDPRTISYVEAHGTGTRLGDPIEVSALTKAFRRYTGDRQFCRIGSVKSNVGHALGASGIVSLIKVMCCLNQRMLPGNLHYETPNRQIDFSQTPFEVCAENVPWEPGPDRPRRAAISSFGLSGTNAHMVVREYLPPAGTVSGRSRQPSSELVTVSAQSTIALRDNIAGLVRWLEEHPDADWADVVLTLGDGRQAMDHRICVVASSVEELRRALSAYDDQAAVDAHATSVQAGLLGGWDADDRLREVVDALRDADGTQRERLMRQLRDRVLAGYDPPEYAAIHPEGQASPRRLAMPTYRFVGERYWIDTVPARGAGDASSRVRIEIPRRASYLDDHKFAGAAVVPGARWLDLIDQHLTDRRAAPDAGVRVLRDVHWASLAGPAETLELSCREEGREHAIEVTGAGGTVVVSARQAEPDAQDASAFRADRMDTRLFDDADALRIEGPALYEHFLATGMAYGPTFQGITSIDVHDSHAVAHLDVPGVADLEPSCVLLPHALDAVLQTVAAFKFTDADDPDAWYLPHSVGEIVYTDAFGDLATAVVRKPDREVDGTLRSFDIGVFDASGAPVARIVDYRVEKIRRTAQQYSGQETDGDGLVFLTPAFVDGTQAATAPAGPSAQVTVPWPIDIDDTVREVSCLDPGVRADVVIRLPDPGDAAAGASAHDDLIRPVFELVAALVKRTRDLTVRMLLAVPDSYEKAAPAFHAFEGLARSVRHEEPRMTITTLYCGRGAEALDVAVAMESEADDAALTVCHAGGRQIWTLERVDLAPIDRLPSNVREDGVFLITGGLGGLGMLLATDLLDRGTPTIVLAGRSEPDEAKLARVRSHATGAGRVDYLRCDVGDAEACDRLVVDIVASFGRLDGVFYCAGAIRDAYLTFKPWSEARDTLAVKSVGLANIDRATAGLPLSFFVGYSSIGSLLGNVGQTDYAMANAYMDAYLRARAERVRLGEASGRSLSVNWPLWSDGGMRPDDASLAVMYDSFGLGALSSRDGLGSLYALLESDLSQCAVLAGDPGRLATRFVDTATWASHDRVRRPDDNDPARGGRDDRDGRFDRDASRLIRGIIARGLEIEPDRIVGDRPFEHYGLDSVMIVTINALLDEAFPKLSKTLLYEYQNLDDLTGYFLAHRADDLERLLGARADPRDDQDRRPRGDGLEALSGRSGGAEPAGDSVEADDPIAVVGMSGRFPQANSVGEFWENLTQGRDCIVPIPPDRWDHERGYFDPDGVGTGTYASRWGGFIDGIRDCDPLMFGMSPRDAENTDPQERIFLQTCWETLQDAGYGRESVRRTRTGVFVGVMYNHYQLFGAQESSHGVPVALNSDSASIANRVSYTFDLSGPSLALDSMCSSSISSIHLACQAIRDGDCDMALAGGVNTTLHENKYQLLGSGNFLSSDGRCRSYGEGGDGYVPGEGVGCVLLKPLSRARADGDHVYALVRGSALNHGGKTNGYTVPNPIAQAAVVAEAMDRSGLVFDDLSYVEGHGTGTALGDPIEISGLTRALGEHRAGGPCPLGSVKSNIGHLESAAGIVSLIKVLLMMRHRSYVPSLHSSQLNANIDFDAAPFEVVQRVAPWEADGNRGRRRALVTGFGAGGSNGALVVEEGEEEVRRLEPRQAQQAYLFLLSARTVAALDAYVADLRVHVDELGQGLVDEEGSARERALLLALQRTLMVGRDSFMYRLLIEAGSLSELAGRLSRISRDGLASGETDGSWTFRETGASGRPVPQAEADAYREELGRGDLARLGMRWVTGHAVAWGELPARFGAAGRLSGVPWPRPNLKPYWYDTHLDRSARPEISARRPDLPSPAAVGRGGRSDAPRPARGGTPGTLRSRSQEILESLTMVMRELAAAGPRPEVRLEIDEEGVAVVTMDQPEHNNSFTPELIEALMVAFWHIWEDDRVKAVVLTGTERVFSMGGTKDQLIAISRQEISFTDAPFLYAGLLLTKVPVVTAIRGHASGGGFMLGLFGDIVVLCDQGIYTSPFTKYGFTPGMGATYILQRKLGRNLALEMMMTARSYTGAELGARGAGVKVHAPEGLLDEAVAIARTIASHPRETSVELKAHMLGTDLEDLLATIEQEDAMHERTFVADNVDENIAAYYISDDRKSRPPDASHPSVSHVSHADDADASDVDTAFLEDLLEMVEQGTLTPEQALFLDEN</sequence>
<dbReference type="InterPro" id="IPR018201">
    <property type="entry name" value="Ketoacyl_synth_AS"/>
</dbReference>
<feature type="region of interest" description="Disordered" evidence="6">
    <location>
        <begin position="1482"/>
        <end position="1518"/>
    </location>
</feature>
<feature type="region of interest" description="Disordered" evidence="6">
    <location>
        <begin position="2443"/>
        <end position="2465"/>
    </location>
</feature>
<dbReference type="SUPFAM" id="SSF53901">
    <property type="entry name" value="Thiolase-like"/>
    <property type="match status" value="2"/>
</dbReference>
<dbReference type="CDD" id="cd06558">
    <property type="entry name" value="crotonase-like"/>
    <property type="match status" value="1"/>
</dbReference>
<dbReference type="InterPro" id="IPR013968">
    <property type="entry name" value="PKS_KR"/>
</dbReference>
<dbReference type="Gene3D" id="1.10.1200.10">
    <property type="entry name" value="ACP-like"/>
    <property type="match status" value="1"/>
</dbReference>
<dbReference type="Gene3D" id="6.20.390.20">
    <property type="match status" value="1"/>
</dbReference>
<gene>
    <name evidence="9" type="ORF">FB473_001248</name>
</gene>
<dbReference type="SMART" id="SM00826">
    <property type="entry name" value="PKS_DH"/>
    <property type="match status" value="1"/>
</dbReference>
<dbReference type="InterPro" id="IPR020807">
    <property type="entry name" value="PKS_DH"/>
</dbReference>
<protein>
    <submittedName>
        <fullName evidence="9">Acyl transferase domain-containing protein/enoyl-CoA hydratase/carnithine racemase/acyl carrier protein</fullName>
    </submittedName>
</protein>
<evidence type="ECO:0000259" key="8">
    <source>
        <dbReference type="PROSITE" id="PS52019"/>
    </source>
</evidence>
<feature type="active site" description="Proton acceptor; for dehydratase activity" evidence="5">
    <location>
        <position position="680"/>
    </location>
</feature>
<dbReference type="Pfam" id="PF14765">
    <property type="entry name" value="PS-DH"/>
    <property type="match status" value="1"/>
</dbReference>
<dbReference type="InterPro" id="IPR014031">
    <property type="entry name" value="Ketoacyl_synth_C"/>
</dbReference>
<evidence type="ECO:0000256" key="4">
    <source>
        <dbReference type="ARBA" id="ARBA00049556"/>
    </source>
</evidence>
<dbReference type="Pfam" id="PF00109">
    <property type="entry name" value="ketoacyl-synt"/>
    <property type="match status" value="2"/>
</dbReference>
<dbReference type="Pfam" id="PF08659">
    <property type="entry name" value="KR"/>
    <property type="match status" value="1"/>
</dbReference>
<dbReference type="InterPro" id="IPR001753">
    <property type="entry name" value="Enoyl-CoA_hydra/iso"/>
</dbReference>
<reference evidence="9 10" key="1">
    <citation type="submission" date="2020-02" db="EMBL/GenBank/DDBJ databases">
        <title>Sequencing the genomes of 1000 actinobacteria strains.</title>
        <authorList>
            <person name="Klenk H.-P."/>
        </authorList>
    </citation>
    <scope>NUCLEOTIDE SEQUENCE [LARGE SCALE GENOMIC DNA]</scope>
    <source>
        <strain evidence="9 10">DSM 19609</strain>
    </source>
</reference>
<name>A0ABX0SGY7_9ACTN</name>
<dbReference type="PANTHER" id="PTHR43775:SF37">
    <property type="entry name" value="SI:DKEY-61P9.11"/>
    <property type="match status" value="1"/>
</dbReference>
<comment type="caution">
    <text evidence="9">The sequence shown here is derived from an EMBL/GenBank/DDBJ whole genome shotgun (WGS) entry which is preliminary data.</text>
</comment>
<dbReference type="PANTHER" id="PTHR43775">
    <property type="entry name" value="FATTY ACID SYNTHASE"/>
    <property type="match status" value="1"/>
</dbReference>
<feature type="region of interest" description="Disordered" evidence="6">
    <location>
        <begin position="2045"/>
        <end position="2068"/>
    </location>
</feature>
<evidence type="ECO:0000256" key="3">
    <source>
        <dbReference type="ARBA" id="ARBA00022679"/>
    </source>
</evidence>
<dbReference type="PROSITE" id="PS00606">
    <property type="entry name" value="KS3_1"/>
    <property type="match status" value="1"/>
</dbReference>
<dbReference type="SUPFAM" id="SSF52096">
    <property type="entry name" value="ClpP/crotonase"/>
    <property type="match status" value="1"/>
</dbReference>
<evidence type="ECO:0000256" key="2">
    <source>
        <dbReference type="ARBA" id="ARBA00022553"/>
    </source>
</evidence>
<keyword evidence="10" id="KW-1185">Reference proteome</keyword>
<dbReference type="Gene3D" id="1.10.1240.100">
    <property type="match status" value="2"/>
</dbReference>
<feature type="region of interest" description="C-terminal hotdog fold" evidence="5">
    <location>
        <begin position="784"/>
        <end position="930"/>
    </location>
</feature>
<dbReference type="InterPro" id="IPR029045">
    <property type="entry name" value="ClpP/crotonase-like_dom_sf"/>
</dbReference>
<dbReference type="InterPro" id="IPR036291">
    <property type="entry name" value="NAD(P)-bd_dom_sf"/>
</dbReference>
<dbReference type="Gene3D" id="3.90.226.10">
    <property type="entry name" value="2-enoyl-CoA Hydratase, Chain A, domain 1"/>
    <property type="match status" value="1"/>
</dbReference>
<dbReference type="Pfam" id="PF02801">
    <property type="entry name" value="Ketoacyl-synt_C"/>
    <property type="match status" value="2"/>
</dbReference>
<dbReference type="Gene3D" id="3.10.129.110">
    <property type="entry name" value="Polyketide synthase dehydratase"/>
    <property type="match status" value="1"/>
</dbReference>
<dbReference type="InterPro" id="IPR009081">
    <property type="entry name" value="PP-bd_ACP"/>
</dbReference>
<dbReference type="CDD" id="cd00833">
    <property type="entry name" value="PKS"/>
    <property type="match status" value="2"/>
</dbReference>
<accession>A0ABX0SGY7</accession>
<feature type="active site" description="Proton donor; for dehydratase activity" evidence="5">
    <location>
        <position position="844"/>
    </location>
</feature>